<dbReference type="InterPro" id="IPR000630">
    <property type="entry name" value="Ribosomal_uS8"/>
</dbReference>
<comment type="similarity">
    <text evidence="1">Belongs to the universal ribosomal protein uS8 family.</text>
</comment>
<organism evidence="4 5">
    <name type="scientific">Durusdinium trenchii</name>
    <dbReference type="NCBI Taxonomy" id="1381693"/>
    <lineage>
        <taxon>Eukaryota</taxon>
        <taxon>Sar</taxon>
        <taxon>Alveolata</taxon>
        <taxon>Dinophyceae</taxon>
        <taxon>Suessiales</taxon>
        <taxon>Symbiodiniaceae</taxon>
        <taxon>Durusdinium</taxon>
    </lineage>
</organism>
<dbReference type="EMBL" id="CAXAMM010017391">
    <property type="protein sequence ID" value="CAK9041055.1"/>
    <property type="molecule type" value="Genomic_DNA"/>
</dbReference>
<accession>A0ABP0LPH9</accession>
<evidence type="ECO:0000313" key="5">
    <source>
        <dbReference type="Proteomes" id="UP001642464"/>
    </source>
</evidence>
<sequence>MQRACEMVQSLLKTQAAQQRTPYHPFCCQILQLMLKEGLIRGYTVEGNRITVLLKHYQGAPVIRNIRVVSKPTRDIWLLPHELKFRTRFNTGLWIMQTPVGNAGNVELSRDPAVVSHRDCIEMGIGGKVIFAVNNGFQHWC</sequence>
<dbReference type="SUPFAM" id="SSF56047">
    <property type="entry name" value="Ribosomal protein S8"/>
    <property type="match status" value="1"/>
</dbReference>
<keyword evidence="5" id="KW-1185">Reference proteome</keyword>
<gene>
    <name evidence="4" type="ORF">SCF082_LOCUS23771</name>
</gene>
<evidence type="ECO:0000256" key="3">
    <source>
        <dbReference type="ARBA" id="ARBA00023274"/>
    </source>
</evidence>
<dbReference type="Pfam" id="PF00410">
    <property type="entry name" value="Ribosomal_S8"/>
    <property type="match status" value="1"/>
</dbReference>
<evidence type="ECO:0000256" key="2">
    <source>
        <dbReference type="ARBA" id="ARBA00022980"/>
    </source>
</evidence>
<dbReference type="Proteomes" id="UP001642464">
    <property type="component" value="Unassembled WGS sequence"/>
</dbReference>
<name>A0ABP0LPH9_9DINO</name>
<dbReference type="InterPro" id="IPR035987">
    <property type="entry name" value="Ribosomal_uS8_sf"/>
</dbReference>
<keyword evidence="3" id="KW-0687">Ribonucleoprotein</keyword>
<evidence type="ECO:0000313" key="4">
    <source>
        <dbReference type="EMBL" id="CAK9041055.1"/>
    </source>
</evidence>
<dbReference type="Gene3D" id="3.30.1490.10">
    <property type="match status" value="1"/>
</dbReference>
<comment type="caution">
    <text evidence="4">The sequence shown here is derived from an EMBL/GenBank/DDBJ whole genome shotgun (WGS) entry which is preliminary data.</text>
</comment>
<reference evidence="4 5" key="1">
    <citation type="submission" date="2024-02" db="EMBL/GenBank/DDBJ databases">
        <authorList>
            <person name="Chen Y."/>
            <person name="Shah S."/>
            <person name="Dougan E. K."/>
            <person name="Thang M."/>
            <person name="Chan C."/>
        </authorList>
    </citation>
    <scope>NUCLEOTIDE SEQUENCE [LARGE SCALE GENOMIC DNA]</scope>
</reference>
<evidence type="ECO:0000256" key="1">
    <source>
        <dbReference type="ARBA" id="ARBA00006471"/>
    </source>
</evidence>
<protein>
    <submittedName>
        <fullName evidence="4">Mitochondrial</fullName>
    </submittedName>
</protein>
<keyword evidence="2" id="KW-0689">Ribosomal protein</keyword>
<proteinExistence type="inferred from homology"/>